<evidence type="ECO:0000256" key="2">
    <source>
        <dbReference type="ARBA" id="ARBA00023224"/>
    </source>
</evidence>
<dbReference type="Pfam" id="PF00672">
    <property type="entry name" value="HAMP"/>
    <property type="match status" value="1"/>
</dbReference>
<organism evidence="9 10">
    <name type="scientific">Neptunicella marina</name>
    <dbReference type="NCBI Taxonomy" id="2125989"/>
    <lineage>
        <taxon>Bacteria</taxon>
        <taxon>Pseudomonadati</taxon>
        <taxon>Pseudomonadota</taxon>
        <taxon>Gammaproteobacteria</taxon>
        <taxon>Alteromonadales</taxon>
        <taxon>Alteromonadaceae</taxon>
        <taxon>Neptunicella</taxon>
    </lineage>
</organism>
<evidence type="ECO:0000256" key="1">
    <source>
        <dbReference type="ARBA" id="ARBA00004370"/>
    </source>
</evidence>
<dbReference type="Gene3D" id="1.10.287.950">
    <property type="entry name" value="Methyl-accepting chemotaxis protein"/>
    <property type="match status" value="1"/>
</dbReference>
<dbReference type="GO" id="GO:0016020">
    <property type="term" value="C:membrane"/>
    <property type="evidence" value="ECO:0007669"/>
    <property type="project" value="UniProtKB-SubCell"/>
</dbReference>
<dbReference type="Pfam" id="PF00015">
    <property type="entry name" value="MCPsignal"/>
    <property type="match status" value="1"/>
</dbReference>
<comment type="caution">
    <text evidence="9">The sequence shown here is derived from an EMBL/GenBank/DDBJ whole genome shotgun (WGS) entry which is preliminary data.</text>
</comment>
<evidence type="ECO:0000259" key="7">
    <source>
        <dbReference type="PROSITE" id="PS50111"/>
    </source>
</evidence>
<comment type="similarity">
    <text evidence="3">Belongs to the methyl-accepting chemotaxis (MCP) protein family.</text>
</comment>
<dbReference type="GO" id="GO:0007165">
    <property type="term" value="P:signal transduction"/>
    <property type="evidence" value="ECO:0007669"/>
    <property type="project" value="UniProtKB-KW"/>
</dbReference>
<dbReference type="AlphaFoldDB" id="A0A8J6M2I5"/>
<evidence type="ECO:0000313" key="10">
    <source>
        <dbReference type="Proteomes" id="UP000601768"/>
    </source>
</evidence>
<feature type="domain" description="Methyl-accepting transducer" evidence="7">
    <location>
        <begin position="253"/>
        <end position="496"/>
    </location>
</feature>
<keyword evidence="6" id="KW-0812">Transmembrane</keyword>
<keyword evidence="6" id="KW-1133">Transmembrane helix</keyword>
<keyword evidence="5" id="KW-0175">Coiled coil</keyword>
<dbReference type="SMART" id="SM00304">
    <property type="entry name" value="HAMP"/>
    <property type="match status" value="1"/>
</dbReference>
<dbReference type="SUPFAM" id="SSF58104">
    <property type="entry name" value="Methyl-accepting chemotaxis protein (MCP) signaling domain"/>
    <property type="match status" value="1"/>
</dbReference>
<keyword evidence="6" id="KW-0472">Membrane</keyword>
<evidence type="ECO:0000313" key="9">
    <source>
        <dbReference type="EMBL" id="MBC3764406.1"/>
    </source>
</evidence>
<gene>
    <name evidence="9" type="ORF">H8B19_00835</name>
</gene>
<dbReference type="PROSITE" id="PS50111">
    <property type="entry name" value="CHEMOTAXIS_TRANSDUC_2"/>
    <property type="match status" value="1"/>
</dbReference>
<evidence type="ECO:0000256" key="5">
    <source>
        <dbReference type="SAM" id="Coils"/>
    </source>
</evidence>
<dbReference type="InterPro" id="IPR004090">
    <property type="entry name" value="Chemotax_Me-accpt_rcpt"/>
</dbReference>
<dbReference type="InterPro" id="IPR003660">
    <property type="entry name" value="HAMP_dom"/>
</dbReference>
<protein>
    <submittedName>
        <fullName evidence="9">Methyl-accepting chemotaxis protein</fullName>
    </submittedName>
</protein>
<evidence type="ECO:0000256" key="3">
    <source>
        <dbReference type="ARBA" id="ARBA00029447"/>
    </source>
</evidence>
<dbReference type="GO" id="GO:0006935">
    <property type="term" value="P:chemotaxis"/>
    <property type="evidence" value="ECO:0007669"/>
    <property type="project" value="InterPro"/>
</dbReference>
<keyword evidence="2 4" id="KW-0807">Transducer</keyword>
<dbReference type="PANTHER" id="PTHR32089:SF112">
    <property type="entry name" value="LYSOZYME-LIKE PROTEIN-RELATED"/>
    <property type="match status" value="1"/>
</dbReference>
<dbReference type="EMBL" id="JACNEP010000001">
    <property type="protein sequence ID" value="MBC3764406.1"/>
    <property type="molecule type" value="Genomic_DNA"/>
</dbReference>
<feature type="domain" description="HAMP" evidence="8">
    <location>
        <begin position="202"/>
        <end position="255"/>
    </location>
</feature>
<dbReference type="RefSeq" id="WP_186504882.1">
    <property type="nucleotide sequence ID" value="NZ_JACNEP010000001.1"/>
</dbReference>
<dbReference type="PANTHER" id="PTHR32089">
    <property type="entry name" value="METHYL-ACCEPTING CHEMOTAXIS PROTEIN MCPB"/>
    <property type="match status" value="1"/>
</dbReference>
<dbReference type="PROSITE" id="PS50885">
    <property type="entry name" value="HAMP"/>
    <property type="match status" value="1"/>
</dbReference>
<dbReference type="GO" id="GO:0004888">
    <property type="term" value="F:transmembrane signaling receptor activity"/>
    <property type="evidence" value="ECO:0007669"/>
    <property type="project" value="InterPro"/>
</dbReference>
<dbReference type="CDD" id="cd06225">
    <property type="entry name" value="HAMP"/>
    <property type="match status" value="1"/>
</dbReference>
<reference evidence="9" key="2">
    <citation type="submission" date="2020-08" db="EMBL/GenBank/DDBJ databases">
        <authorList>
            <person name="Lai Q."/>
        </authorList>
    </citation>
    <scope>NUCLEOTIDE SEQUENCE</scope>
    <source>
        <strain evidence="9">S27-2</strain>
    </source>
</reference>
<sequence>MSGLKSISLKMTLGYSAILIFSLLTALPLISSSQNAEQKLTIFVEQTLPDLANLRELAEHIKQAELNAYLLYGYSINIEQFREAQADLNKNMQRVSREVSMDDKKLMLELEQFKKQLQQIENLLADKDNIDWDKAREQLATLTQSSNQLNTELKKHTTDLSAAASQRSSDIVDDMSRSTWLISLLLLCIVIISGLAYLFSRRTISSPIQRLAGDIQSMAANRDLTRPINIESQDEIGQTATQLNEFVATFRRGLNDVASAVEHISQTVTQLEHTSDTNNQTVITLNQQISEILTVMKTLEQQIVLSCQRSVDASEAASSGAKQVSHGAIEVEKTAKGIAQLAKNIELTADKLVSLKSAGDSISGVVSTIAAIAEQTNLLALNAAIEAARAGESGRGFAVVADEVRTLATRTHNSTTEINSMLAEIIQLITDAVSTMEANQQEARNSVDQAGVTVDKLSEIQQAIMHISNSTSELADISNIAGQEVQQVSSAIGQFEKLGNDVTLSSEANGNSATELVNQAAKLNQLLKSYQL</sequence>
<evidence type="ECO:0000259" key="8">
    <source>
        <dbReference type="PROSITE" id="PS50885"/>
    </source>
</evidence>
<dbReference type="Gene3D" id="6.10.340.10">
    <property type="match status" value="1"/>
</dbReference>
<evidence type="ECO:0000256" key="4">
    <source>
        <dbReference type="PROSITE-ProRule" id="PRU00284"/>
    </source>
</evidence>
<dbReference type="PRINTS" id="PR00260">
    <property type="entry name" value="CHEMTRNSDUCR"/>
</dbReference>
<dbReference type="Proteomes" id="UP000601768">
    <property type="component" value="Unassembled WGS sequence"/>
</dbReference>
<evidence type="ECO:0000256" key="6">
    <source>
        <dbReference type="SAM" id="Phobius"/>
    </source>
</evidence>
<keyword evidence="10" id="KW-1185">Reference proteome</keyword>
<proteinExistence type="inferred from homology"/>
<dbReference type="InterPro" id="IPR004089">
    <property type="entry name" value="MCPsignal_dom"/>
</dbReference>
<reference evidence="9" key="1">
    <citation type="journal article" date="2018" name="Int. J. Syst. Evol. Microbiol.">
        <title>Neptunicella marina gen. nov., sp. nov., isolated from surface seawater.</title>
        <authorList>
            <person name="Liu X."/>
            <person name="Lai Q."/>
            <person name="Du Y."/>
            <person name="Zhang X."/>
            <person name="Liu Z."/>
            <person name="Sun F."/>
            <person name="Shao Z."/>
        </authorList>
    </citation>
    <scope>NUCLEOTIDE SEQUENCE</scope>
    <source>
        <strain evidence="9">S27-2</strain>
    </source>
</reference>
<accession>A0A8J6M2I5</accession>
<comment type="subcellular location">
    <subcellularLocation>
        <location evidence="1">Membrane</location>
    </subcellularLocation>
</comment>
<feature type="transmembrane region" description="Helical" evidence="6">
    <location>
        <begin position="180"/>
        <end position="200"/>
    </location>
</feature>
<feature type="coiled-coil region" evidence="5">
    <location>
        <begin position="78"/>
        <end position="130"/>
    </location>
</feature>
<name>A0A8J6M2I5_9ALTE</name>
<dbReference type="SMART" id="SM00283">
    <property type="entry name" value="MA"/>
    <property type="match status" value="1"/>
</dbReference>